<dbReference type="PANTHER" id="PTHR14859">
    <property type="entry name" value="CALCOFLUOR WHITE HYPERSENSITIVE PROTEIN PRECURSOR"/>
    <property type="match status" value="1"/>
</dbReference>
<sequence length="409" mass="45973">MFILRRLCSFLRRTFRRQPNAPVIIRQSATTTTTDKYSSLPLIRIATFDVAMFSMAPAAPNAAHTFPAPAKIDYPKSILKRNPIFSTSKRRSVSTNLPGEQITVEKSRHLGSAAYRELHQNENGKAPALPELRFVDKRRKSEKSVLQVLLEVGADVFALQNVKAEEEKGMRPLADLADGLGMKYVFAESWAPQFGNAILSKWPVKKSTVLKICDGTVLKVSIQVPSAGEVSLYCTHLDHLNEEWRMKQISAILRSSNGHHILVGCLNALDKTDYSEDRWNDVVKYSEQSGKPRPKTELMRFLKGKRYIDAKDYAGECEAVVVIPKGQDVQGTCKYGTRLDYILASPNSPYMFIPGSYGVMSSKGTSDHHVVKVDIVINNTIENSYRKRNPEKKVVKMDSRSTKGIWKIH</sequence>
<accession>A0A835Q9S4</accession>
<dbReference type="InterPro" id="IPR005135">
    <property type="entry name" value="Endo/exonuclease/phosphatase"/>
</dbReference>
<evidence type="ECO:0000313" key="2">
    <source>
        <dbReference type="EMBL" id="KAG0466845.1"/>
    </source>
</evidence>
<dbReference type="GO" id="GO:0003824">
    <property type="term" value="F:catalytic activity"/>
    <property type="evidence" value="ECO:0007669"/>
    <property type="project" value="InterPro"/>
</dbReference>
<protein>
    <recommendedName>
        <fullName evidence="1">Endonuclease/exonuclease/phosphatase domain-containing protein</fullName>
    </recommendedName>
</protein>
<dbReference type="OrthoDB" id="4062651at2759"/>
<organism evidence="2 3">
    <name type="scientific">Vanilla planifolia</name>
    <name type="common">Vanilla</name>
    <dbReference type="NCBI Taxonomy" id="51239"/>
    <lineage>
        <taxon>Eukaryota</taxon>
        <taxon>Viridiplantae</taxon>
        <taxon>Streptophyta</taxon>
        <taxon>Embryophyta</taxon>
        <taxon>Tracheophyta</taxon>
        <taxon>Spermatophyta</taxon>
        <taxon>Magnoliopsida</taxon>
        <taxon>Liliopsida</taxon>
        <taxon>Asparagales</taxon>
        <taxon>Orchidaceae</taxon>
        <taxon>Vanilloideae</taxon>
        <taxon>Vanilleae</taxon>
        <taxon>Vanilla</taxon>
    </lineage>
</organism>
<dbReference type="Proteomes" id="UP000636800">
    <property type="component" value="Unassembled WGS sequence"/>
</dbReference>
<reference evidence="2 3" key="1">
    <citation type="journal article" date="2020" name="Nat. Food">
        <title>A phased Vanilla planifolia genome enables genetic improvement of flavour and production.</title>
        <authorList>
            <person name="Hasing T."/>
            <person name="Tang H."/>
            <person name="Brym M."/>
            <person name="Khazi F."/>
            <person name="Huang T."/>
            <person name="Chambers A.H."/>
        </authorList>
    </citation>
    <scope>NUCLEOTIDE SEQUENCE [LARGE SCALE GENOMIC DNA]</scope>
    <source>
        <tissue evidence="2">Leaf</tissue>
    </source>
</reference>
<feature type="domain" description="Endonuclease/exonuclease/phosphatase" evidence="1">
    <location>
        <begin position="140"/>
        <end position="368"/>
    </location>
</feature>
<evidence type="ECO:0000313" key="3">
    <source>
        <dbReference type="Proteomes" id="UP000636800"/>
    </source>
</evidence>
<name>A0A835Q9S4_VANPL</name>
<dbReference type="Pfam" id="PF03372">
    <property type="entry name" value="Exo_endo_phos"/>
    <property type="match status" value="1"/>
</dbReference>
<gene>
    <name evidence="2" type="ORF">HPP92_018425</name>
</gene>
<dbReference type="FunFam" id="3.60.10.10:FF:000045">
    <property type="entry name" value="Endonuclease/exonuclease/phosphatase family protein"/>
    <property type="match status" value="1"/>
</dbReference>
<evidence type="ECO:0000259" key="1">
    <source>
        <dbReference type="Pfam" id="PF03372"/>
    </source>
</evidence>
<dbReference type="SUPFAM" id="SSF56219">
    <property type="entry name" value="DNase I-like"/>
    <property type="match status" value="1"/>
</dbReference>
<keyword evidence="3" id="KW-1185">Reference proteome</keyword>
<dbReference type="PANTHER" id="PTHR14859:SF0">
    <property type="entry name" value="ENDONUCLEASE_EXONUCLEASE_PHOSPHATASE FAMILY PROTEIN, EXPRESSED"/>
    <property type="match status" value="1"/>
</dbReference>
<dbReference type="GO" id="GO:0016020">
    <property type="term" value="C:membrane"/>
    <property type="evidence" value="ECO:0007669"/>
    <property type="project" value="GOC"/>
</dbReference>
<dbReference type="Gene3D" id="3.60.10.10">
    <property type="entry name" value="Endonuclease/exonuclease/phosphatase"/>
    <property type="match status" value="1"/>
</dbReference>
<proteinExistence type="predicted"/>
<dbReference type="GO" id="GO:0005783">
    <property type="term" value="C:endoplasmic reticulum"/>
    <property type="evidence" value="ECO:0007669"/>
    <property type="project" value="TreeGrafter"/>
</dbReference>
<dbReference type="GO" id="GO:0006506">
    <property type="term" value="P:GPI anchor biosynthetic process"/>
    <property type="evidence" value="ECO:0007669"/>
    <property type="project" value="TreeGrafter"/>
</dbReference>
<dbReference type="EMBL" id="JADCNL010000009">
    <property type="protein sequence ID" value="KAG0466845.1"/>
    <property type="molecule type" value="Genomic_DNA"/>
</dbReference>
<dbReference type="InterPro" id="IPR051916">
    <property type="entry name" value="GPI-anchor_lipid_remodeler"/>
</dbReference>
<comment type="caution">
    <text evidence="2">The sequence shown here is derived from an EMBL/GenBank/DDBJ whole genome shotgun (WGS) entry which is preliminary data.</text>
</comment>
<dbReference type="InterPro" id="IPR036691">
    <property type="entry name" value="Endo/exonu/phosph_ase_sf"/>
</dbReference>
<dbReference type="AlphaFoldDB" id="A0A835Q9S4"/>